<dbReference type="GO" id="GO:0043709">
    <property type="term" value="P:cell adhesion involved in single-species biofilm formation"/>
    <property type="evidence" value="ECO:0007669"/>
    <property type="project" value="TreeGrafter"/>
</dbReference>
<dbReference type="SUPFAM" id="SSF55781">
    <property type="entry name" value="GAF domain-like"/>
    <property type="match status" value="1"/>
</dbReference>
<dbReference type="KEGG" id="aez:C3E78_00435"/>
<accession>A0A5F2ESL9</accession>
<dbReference type="AlphaFoldDB" id="A0A2S0WHM0"/>
<dbReference type="Gene3D" id="3.30.450.40">
    <property type="match status" value="1"/>
</dbReference>
<dbReference type="EMBL" id="CP026952">
    <property type="protein sequence ID" value="AWB90821.1"/>
    <property type="molecule type" value="Genomic_DNA"/>
</dbReference>
<name>A0A2S0WHM0_9ACTN</name>
<accession>A0A2S0WHM0</accession>
<dbReference type="Pfam" id="PF00990">
    <property type="entry name" value="GGDEF"/>
    <property type="match status" value="1"/>
</dbReference>
<dbReference type="Pfam" id="PF01590">
    <property type="entry name" value="GAF"/>
    <property type="match status" value="1"/>
</dbReference>
<sequence length="346" mass="36692">MARFGHGLQSLAEMAHLLMRPYGLEELLEVAAEHAREALGAATVSISRLDLPAQQIHTILNVGDLGPGEERWPAAETYSIASDKRLSSAILDKLSSEDAIDDPASDEIERRMLERLHKGSSLTTSIVVDGSPWGEFYATRHVGDARFDAESIAYAEVLGAILAAAISRSLREKALEELAFHDPLTGLFNRRGLDAEAAEVFDVPVGVTREVAIVVVDINGLKLINDSEGHARGDDRIRLVASSLSEAFSPLGAAVVARVGGDEFTVMVAGRDVQEVVDTANALLVRLGGPGSEVSVSAGVAAAQIAAGTDLRPTDLFAAADRAQYVAKRAGLGYVLLFDDLEAQSA</sequence>
<dbReference type="CDD" id="cd01949">
    <property type="entry name" value="GGDEF"/>
    <property type="match status" value="1"/>
</dbReference>
<dbReference type="Proteomes" id="UP000244384">
    <property type="component" value="Chromosome"/>
</dbReference>
<gene>
    <name evidence="1" type="ORF">C3E78_00435</name>
</gene>
<dbReference type="Gene3D" id="3.30.70.270">
    <property type="match status" value="1"/>
</dbReference>
<dbReference type="GO" id="GO:0052621">
    <property type="term" value="F:diguanylate cyclase activity"/>
    <property type="evidence" value="ECO:0007669"/>
    <property type="project" value="TreeGrafter"/>
</dbReference>
<evidence type="ECO:0000313" key="2">
    <source>
        <dbReference type="Proteomes" id="UP000244384"/>
    </source>
</evidence>
<proteinExistence type="predicted"/>
<dbReference type="SMART" id="SM00065">
    <property type="entry name" value="GAF"/>
    <property type="match status" value="1"/>
</dbReference>
<dbReference type="SUPFAM" id="SSF55073">
    <property type="entry name" value="Nucleotide cyclase"/>
    <property type="match status" value="1"/>
</dbReference>
<evidence type="ECO:0000313" key="1">
    <source>
        <dbReference type="EMBL" id="AWB90821.1"/>
    </source>
</evidence>
<keyword evidence="2" id="KW-1185">Reference proteome</keyword>
<dbReference type="SMART" id="SM00267">
    <property type="entry name" value="GGDEF"/>
    <property type="match status" value="1"/>
</dbReference>
<reference evidence="2" key="1">
    <citation type="submission" date="2018-01" db="EMBL/GenBank/DDBJ databases">
        <authorList>
            <person name="Li J."/>
        </authorList>
    </citation>
    <scope>NUCLEOTIDE SEQUENCE [LARGE SCALE GENOMIC DNA]</scope>
    <source>
        <strain evidence="2">592</strain>
    </source>
</reference>
<dbReference type="InterPro" id="IPR050469">
    <property type="entry name" value="Diguanylate_Cyclase"/>
</dbReference>
<dbReference type="PANTHER" id="PTHR45138:SF9">
    <property type="entry name" value="DIGUANYLATE CYCLASE DGCM-RELATED"/>
    <property type="match status" value="1"/>
</dbReference>
<dbReference type="InterPro" id="IPR003018">
    <property type="entry name" value="GAF"/>
</dbReference>
<dbReference type="InterPro" id="IPR000160">
    <property type="entry name" value="GGDEF_dom"/>
</dbReference>
<dbReference type="PROSITE" id="PS50887">
    <property type="entry name" value="GGDEF"/>
    <property type="match status" value="1"/>
</dbReference>
<dbReference type="PANTHER" id="PTHR45138">
    <property type="entry name" value="REGULATORY COMPONENTS OF SENSORY TRANSDUCTION SYSTEM"/>
    <property type="match status" value="1"/>
</dbReference>
<dbReference type="GO" id="GO:0005886">
    <property type="term" value="C:plasma membrane"/>
    <property type="evidence" value="ECO:0007669"/>
    <property type="project" value="TreeGrafter"/>
</dbReference>
<dbReference type="InterPro" id="IPR043128">
    <property type="entry name" value="Rev_trsase/Diguanyl_cyclase"/>
</dbReference>
<dbReference type="RefSeq" id="WP_108576467.1">
    <property type="nucleotide sequence ID" value="NZ_CP026952.1"/>
</dbReference>
<dbReference type="GO" id="GO:1902201">
    <property type="term" value="P:negative regulation of bacterial-type flagellum-dependent cell motility"/>
    <property type="evidence" value="ECO:0007669"/>
    <property type="project" value="TreeGrafter"/>
</dbReference>
<protein>
    <submittedName>
        <fullName evidence="1">Uncharacterized protein</fullName>
    </submittedName>
</protein>
<dbReference type="NCBIfam" id="TIGR00254">
    <property type="entry name" value="GGDEF"/>
    <property type="match status" value="1"/>
</dbReference>
<dbReference type="InterPro" id="IPR029787">
    <property type="entry name" value="Nucleotide_cyclase"/>
</dbReference>
<dbReference type="InterPro" id="IPR029016">
    <property type="entry name" value="GAF-like_dom_sf"/>
</dbReference>
<organism evidence="1 2">
    <name type="scientific">Aeromicrobium chenweiae</name>
    <dbReference type="NCBI Taxonomy" id="2079793"/>
    <lineage>
        <taxon>Bacteria</taxon>
        <taxon>Bacillati</taxon>
        <taxon>Actinomycetota</taxon>
        <taxon>Actinomycetes</taxon>
        <taxon>Propionibacteriales</taxon>
        <taxon>Nocardioidaceae</taxon>
        <taxon>Aeromicrobium</taxon>
    </lineage>
</organism>
<dbReference type="OrthoDB" id="23692at2"/>